<dbReference type="SUPFAM" id="SSF47598">
    <property type="entry name" value="Ribbon-helix-helix"/>
    <property type="match status" value="1"/>
</dbReference>
<dbReference type="InterPro" id="IPR002145">
    <property type="entry name" value="CopG"/>
</dbReference>
<organism evidence="2">
    <name type="scientific">freshwater metagenome</name>
    <dbReference type="NCBI Taxonomy" id="449393"/>
    <lineage>
        <taxon>unclassified sequences</taxon>
        <taxon>metagenomes</taxon>
        <taxon>ecological metagenomes</taxon>
    </lineage>
</organism>
<dbReference type="GO" id="GO:0006355">
    <property type="term" value="P:regulation of DNA-templated transcription"/>
    <property type="evidence" value="ECO:0007669"/>
    <property type="project" value="InterPro"/>
</dbReference>
<feature type="domain" description="Ribbon-helix-helix protein CopG" evidence="1">
    <location>
        <begin position="6"/>
        <end position="44"/>
    </location>
</feature>
<proteinExistence type="predicted"/>
<dbReference type="AlphaFoldDB" id="A0A6J6IK92"/>
<reference evidence="2" key="1">
    <citation type="submission" date="2020-05" db="EMBL/GenBank/DDBJ databases">
        <authorList>
            <person name="Chiriac C."/>
            <person name="Salcher M."/>
            <person name="Ghai R."/>
            <person name="Kavagutti S V."/>
        </authorList>
    </citation>
    <scope>NUCLEOTIDE SEQUENCE</scope>
</reference>
<sequence length="72" mass="8095">MIAMAKQTTVRLPDELADEVDAVARAKGTSVNQLIIDSLTAEIDRVRDDKDFLATLKRLVDRDQEILDRLAQ</sequence>
<gene>
    <name evidence="2" type="ORF">UFOPK1835_02089</name>
</gene>
<protein>
    <submittedName>
        <fullName evidence="2">Unannotated protein</fullName>
    </submittedName>
</protein>
<name>A0A6J6IK92_9ZZZZ</name>
<dbReference type="Gene3D" id="1.10.1220.10">
    <property type="entry name" value="Met repressor-like"/>
    <property type="match status" value="1"/>
</dbReference>
<dbReference type="InterPro" id="IPR010985">
    <property type="entry name" value="Ribbon_hlx_hlx"/>
</dbReference>
<evidence type="ECO:0000313" key="2">
    <source>
        <dbReference type="EMBL" id="CAB4624962.1"/>
    </source>
</evidence>
<evidence type="ECO:0000259" key="1">
    <source>
        <dbReference type="Pfam" id="PF01402"/>
    </source>
</evidence>
<accession>A0A6J6IK92</accession>
<dbReference type="InterPro" id="IPR013321">
    <property type="entry name" value="Arc_rbn_hlx_hlx"/>
</dbReference>
<dbReference type="Pfam" id="PF01402">
    <property type="entry name" value="RHH_1"/>
    <property type="match status" value="1"/>
</dbReference>
<dbReference type="EMBL" id="CAEZUP010000141">
    <property type="protein sequence ID" value="CAB4624962.1"/>
    <property type="molecule type" value="Genomic_DNA"/>
</dbReference>
<dbReference type="NCBIfam" id="NF041551">
    <property type="entry name" value="YlcI_YnfO_N"/>
    <property type="match status" value="1"/>
</dbReference>